<organism evidence="1 2">
    <name type="scientific">Rhabditophanes sp. KR3021</name>
    <dbReference type="NCBI Taxonomy" id="114890"/>
    <lineage>
        <taxon>Eukaryota</taxon>
        <taxon>Metazoa</taxon>
        <taxon>Ecdysozoa</taxon>
        <taxon>Nematoda</taxon>
        <taxon>Chromadorea</taxon>
        <taxon>Rhabditida</taxon>
        <taxon>Tylenchina</taxon>
        <taxon>Panagrolaimomorpha</taxon>
        <taxon>Strongyloidoidea</taxon>
        <taxon>Alloionematidae</taxon>
        <taxon>Rhabditophanes</taxon>
    </lineage>
</organism>
<evidence type="ECO:0000313" key="2">
    <source>
        <dbReference type="WBParaSite" id="RSKR_0000945100.1"/>
    </source>
</evidence>
<reference evidence="2" key="1">
    <citation type="submission" date="2016-11" db="UniProtKB">
        <authorList>
            <consortium name="WormBaseParasite"/>
        </authorList>
    </citation>
    <scope>IDENTIFICATION</scope>
    <source>
        <strain evidence="2">KR3021</strain>
    </source>
</reference>
<proteinExistence type="predicted"/>
<protein>
    <submittedName>
        <fullName evidence="2">DNA-directed RNA polymerase</fullName>
    </submittedName>
</protein>
<dbReference type="WBParaSite" id="RSKR_0000945100.1">
    <property type="protein sequence ID" value="RSKR_0000945100.1"/>
    <property type="gene ID" value="RSKR_0000945100"/>
</dbReference>
<evidence type="ECO:0000313" key="1">
    <source>
        <dbReference type="Proteomes" id="UP000095286"/>
    </source>
</evidence>
<sequence>MEKLKKARTRKTSNNKQSTYILLDVPTGAKLDQLSLAEFKKLIFYVGVSCRMKLRLNDYASKTRRDMAQYIPLDPKSKTKVVAIHLDDLHSNQALGLEYAIMFDMRCELTNVDDSGQANQVMYLRDPDIVTRISKLALNELFAKVSSNVLSF</sequence>
<name>A0AC35UB90_9BILA</name>
<accession>A0AC35UB90</accession>
<dbReference type="Proteomes" id="UP000095286">
    <property type="component" value="Unplaced"/>
</dbReference>